<keyword evidence="9" id="KW-0325">Glycoprotein</keyword>
<organism evidence="12 13">
    <name type="scientific">Panthera pardus</name>
    <name type="common">Leopard</name>
    <name type="synonym">Felis pardus</name>
    <dbReference type="NCBI Taxonomy" id="9691"/>
    <lineage>
        <taxon>Eukaryota</taxon>
        <taxon>Metazoa</taxon>
        <taxon>Chordata</taxon>
        <taxon>Craniata</taxon>
        <taxon>Vertebrata</taxon>
        <taxon>Euteleostomi</taxon>
        <taxon>Mammalia</taxon>
        <taxon>Eutheria</taxon>
        <taxon>Laurasiatheria</taxon>
        <taxon>Carnivora</taxon>
        <taxon>Feliformia</taxon>
        <taxon>Felidae</taxon>
        <taxon>Pantherinae</taxon>
        <taxon>Panthera</taxon>
    </lineage>
</organism>
<dbReference type="PANTHER" id="PTHR46490">
    <property type="entry name" value="C-TYPE LECTIN DOMAIN FAMILY 12 MEMBER A-RELATED"/>
    <property type="match status" value="1"/>
</dbReference>
<evidence type="ECO:0000313" key="13">
    <source>
        <dbReference type="RefSeq" id="XP_019291988.2"/>
    </source>
</evidence>
<dbReference type="SMART" id="SM00034">
    <property type="entry name" value="CLECT"/>
    <property type="match status" value="1"/>
</dbReference>
<evidence type="ECO:0000256" key="10">
    <source>
        <dbReference type="SAM" id="Phobius"/>
    </source>
</evidence>
<dbReference type="Proteomes" id="UP001165780">
    <property type="component" value="Unplaced"/>
</dbReference>
<dbReference type="InterPro" id="IPR033992">
    <property type="entry name" value="NKR-like_CTLD"/>
</dbReference>
<dbReference type="GO" id="GO:0007165">
    <property type="term" value="P:signal transduction"/>
    <property type="evidence" value="ECO:0007669"/>
    <property type="project" value="TreeGrafter"/>
</dbReference>
<dbReference type="PROSITE" id="PS50041">
    <property type="entry name" value="C_TYPE_LECTIN_2"/>
    <property type="match status" value="1"/>
</dbReference>
<dbReference type="CDD" id="cd03593">
    <property type="entry name" value="CLECT_NK_receptors_like"/>
    <property type="match status" value="1"/>
</dbReference>
<evidence type="ECO:0000313" key="12">
    <source>
        <dbReference type="Proteomes" id="UP001165780"/>
    </source>
</evidence>
<evidence type="ECO:0000256" key="4">
    <source>
        <dbReference type="ARBA" id="ARBA00022968"/>
    </source>
</evidence>
<keyword evidence="6 10" id="KW-0472">Membrane</keyword>
<dbReference type="SUPFAM" id="SSF56436">
    <property type="entry name" value="C-type lectin-like"/>
    <property type="match status" value="1"/>
</dbReference>
<evidence type="ECO:0000256" key="2">
    <source>
        <dbReference type="ARBA" id="ARBA00022692"/>
    </source>
</evidence>
<evidence type="ECO:0000256" key="8">
    <source>
        <dbReference type="ARBA" id="ARBA00023170"/>
    </source>
</evidence>
<dbReference type="Pfam" id="PF08391">
    <property type="entry name" value="Ly49"/>
    <property type="match status" value="1"/>
</dbReference>
<evidence type="ECO:0000256" key="5">
    <source>
        <dbReference type="ARBA" id="ARBA00022989"/>
    </source>
</evidence>
<dbReference type="GeneID" id="109259098"/>
<dbReference type="PANTHER" id="PTHR46490:SF2">
    <property type="entry name" value="C-TYPE LECTIN DOMAIN FAMILY 1 MEMBER B"/>
    <property type="match status" value="1"/>
</dbReference>
<keyword evidence="8" id="KW-0675">Receptor</keyword>
<dbReference type="InterPro" id="IPR016186">
    <property type="entry name" value="C-type_lectin-like/link_sf"/>
</dbReference>
<keyword evidence="2 10" id="KW-0812">Transmembrane</keyword>
<keyword evidence="3" id="KW-0430">Lectin</keyword>
<evidence type="ECO:0000259" key="11">
    <source>
        <dbReference type="PROSITE" id="PS50041"/>
    </source>
</evidence>
<sequence>MNETHTTYMDIKHPPKKQMPKKRPSVPFVWCLAVVILGILCFLLLVTTAVLGSIVFQGHTTNETQKLPLDNRTQQDESTFKNTTIIEFPLNTGHKRNICKTQWSCCGDKCYHFSRDFNTFQDSKNICKNMGATLVKIEDEEELNFIRSQMHLYTWIGLSRKGTNRSWKWEDNSNPFLQVISDWKETKGGNCASMTKMRMIASDCYKLLPFTCEKRIPCVATS</sequence>
<dbReference type="RefSeq" id="XP_019291988.2">
    <property type="nucleotide sequence ID" value="XM_019436443.2"/>
</dbReference>
<name>A0A9V1EZ49_PANPR</name>
<evidence type="ECO:0000256" key="9">
    <source>
        <dbReference type="ARBA" id="ARBA00023180"/>
    </source>
</evidence>
<evidence type="ECO:0000256" key="7">
    <source>
        <dbReference type="ARBA" id="ARBA00023157"/>
    </source>
</evidence>
<dbReference type="AlphaFoldDB" id="A0A9V1EZ49"/>
<reference evidence="13" key="1">
    <citation type="submission" date="2025-08" db="UniProtKB">
        <authorList>
            <consortium name="RefSeq"/>
        </authorList>
    </citation>
    <scope>IDENTIFICATION</scope>
    <source>
        <tissue evidence="13">Whole blood</tissue>
    </source>
</reference>
<evidence type="ECO:0000256" key="1">
    <source>
        <dbReference type="ARBA" id="ARBA00004606"/>
    </source>
</evidence>
<accession>A0A9V1EZ49</accession>
<dbReference type="GO" id="GO:0030246">
    <property type="term" value="F:carbohydrate binding"/>
    <property type="evidence" value="ECO:0007669"/>
    <property type="project" value="UniProtKB-KW"/>
</dbReference>
<dbReference type="InterPro" id="IPR013600">
    <property type="entry name" value="Ly49_N"/>
</dbReference>
<evidence type="ECO:0000256" key="6">
    <source>
        <dbReference type="ARBA" id="ARBA00023136"/>
    </source>
</evidence>
<comment type="subcellular location">
    <subcellularLocation>
        <location evidence="1">Membrane</location>
        <topology evidence="1">Single-pass type II membrane protein</topology>
    </subcellularLocation>
</comment>
<keyword evidence="5 10" id="KW-1133">Transmembrane helix</keyword>
<dbReference type="GO" id="GO:0005886">
    <property type="term" value="C:plasma membrane"/>
    <property type="evidence" value="ECO:0007669"/>
    <property type="project" value="TreeGrafter"/>
</dbReference>
<dbReference type="InterPro" id="IPR052309">
    <property type="entry name" value="C-type_Lectin_Domain_Fam1"/>
</dbReference>
<gene>
    <name evidence="13" type="primary">LOC109259098</name>
</gene>
<proteinExistence type="predicted"/>
<keyword evidence="4" id="KW-0735">Signal-anchor</keyword>
<dbReference type="InterPro" id="IPR001304">
    <property type="entry name" value="C-type_lectin-like"/>
</dbReference>
<dbReference type="Gene3D" id="3.10.100.10">
    <property type="entry name" value="Mannose-Binding Protein A, subunit A"/>
    <property type="match status" value="1"/>
</dbReference>
<dbReference type="GO" id="GO:0004888">
    <property type="term" value="F:transmembrane signaling receptor activity"/>
    <property type="evidence" value="ECO:0007669"/>
    <property type="project" value="TreeGrafter"/>
</dbReference>
<dbReference type="InterPro" id="IPR016187">
    <property type="entry name" value="CTDL_fold"/>
</dbReference>
<evidence type="ECO:0000256" key="3">
    <source>
        <dbReference type="ARBA" id="ARBA00022734"/>
    </source>
</evidence>
<keyword evidence="7" id="KW-1015">Disulfide bond</keyword>
<feature type="domain" description="C-type lectin" evidence="11">
    <location>
        <begin position="106"/>
        <end position="213"/>
    </location>
</feature>
<dbReference type="KEGG" id="ppad:109259098"/>
<protein>
    <submittedName>
        <fullName evidence="13">C-type lectin domain family 1 member B-like isoform X1</fullName>
    </submittedName>
</protein>
<keyword evidence="12" id="KW-1185">Reference proteome</keyword>
<dbReference type="Pfam" id="PF00059">
    <property type="entry name" value="Lectin_C"/>
    <property type="match status" value="1"/>
</dbReference>
<dbReference type="GO" id="GO:0030220">
    <property type="term" value="P:platelet formation"/>
    <property type="evidence" value="ECO:0007669"/>
    <property type="project" value="TreeGrafter"/>
</dbReference>
<feature type="transmembrane region" description="Helical" evidence="10">
    <location>
        <begin position="26"/>
        <end position="56"/>
    </location>
</feature>